<feature type="transmembrane region" description="Helical" evidence="5">
    <location>
        <begin position="86"/>
        <end position="103"/>
    </location>
</feature>
<feature type="transmembrane region" description="Helical" evidence="5">
    <location>
        <begin position="197"/>
        <end position="219"/>
    </location>
</feature>
<evidence type="ECO:0000256" key="1">
    <source>
        <dbReference type="ARBA" id="ARBA00004141"/>
    </source>
</evidence>
<dbReference type="InterPro" id="IPR011701">
    <property type="entry name" value="MFS"/>
</dbReference>
<evidence type="ECO:0000313" key="10">
    <source>
        <dbReference type="Proteomes" id="UP000256601"/>
    </source>
</evidence>
<dbReference type="GeneID" id="2907101"/>
<dbReference type="EMBL" id="CP017554">
    <property type="protein sequence ID" value="AOW01853.1"/>
    <property type="molecule type" value="Genomic_DNA"/>
</dbReference>
<dbReference type="eggNOG" id="KOG0255">
    <property type="taxonomic scope" value="Eukaryota"/>
</dbReference>
<reference evidence="7 9" key="1">
    <citation type="journal article" date="2016" name="PLoS ONE">
        <title>Sequence Assembly of Yarrowia lipolytica Strain W29/CLIB89 Shows Transposable Element Diversity.</title>
        <authorList>
            <person name="Magnan C."/>
            <person name="Yu J."/>
            <person name="Chang I."/>
            <person name="Jahn E."/>
            <person name="Kanomata Y."/>
            <person name="Wu J."/>
            <person name="Zeller M."/>
            <person name="Oakes M."/>
            <person name="Baldi P."/>
            <person name="Sandmeyer S."/>
        </authorList>
    </citation>
    <scope>NUCLEOTIDE SEQUENCE [LARGE SCALE GENOMIC DNA]</scope>
    <source>
        <strain evidence="7">CLIB89</strain>
        <strain evidence="9">CLIB89(W29)</strain>
    </source>
</reference>
<keyword evidence="4 5" id="KW-0472">Membrane</keyword>
<dbReference type="EMBL" id="KZ859037">
    <property type="protein sequence ID" value="RDW24377.1"/>
    <property type="molecule type" value="Genomic_DNA"/>
</dbReference>
<dbReference type="PANTHER" id="PTHR23502:SF30">
    <property type="entry name" value="TRANSPORTER, PUTATIVE (AFU_ORTHOLOGUE AFUA_8G04702)-RELATED"/>
    <property type="match status" value="1"/>
</dbReference>
<evidence type="ECO:0000256" key="4">
    <source>
        <dbReference type="ARBA" id="ARBA00023136"/>
    </source>
</evidence>
<dbReference type="PROSITE" id="PS50850">
    <property type="entry name" value="MFS"/>
    <property type="match status" value="1"/>
</dbReference>
<sequence>MIDHDKIPGTINLVDTTDSEVVLHPVPSAHPDDPLNWSYRRKLLSMFCMFIFTLGVSIPSASIYSVLIPISENTGLSLDTLNQGTGYMYLTFGLGCIIFQPLSQQFGKRPIFLISMLGTCLIQLWGPHAKNSGQWIGSKLLQGFFGAPVESLCEVLVSDVWFEHERGRWIGLYGFGLMFASNIAPVLAGLISQGQDWTWVLYWGTIFNAVCFVFLFLFFEETNFVRHPALKKVDSITSDDGAVTLNEKNTAKSVSVTTDVELATTDVMKKKTFIQKLALFDQPRPIMIWEMMKRPFIIFFRFPVIVFSGFLCGLGLVWFNLVNGTVSAVLSADPYNFTPDKVGLCYISSCVIVFISSIYGGYASDKLRIVLAKRNGGISEPEHRLWVLIAYLILCPSMLILWGMGAADKIHWFPIILGMGFVQGMSALTSICSVNYAVDSYREIASDSMVTVILIRNCMSFGIGYGVTPWFQNEGLKRCFGEAAAVSFVCISTFFIFIKWGKSMRKNGKHVYWNFVQQSIDNGMSI</sequence>
<dbReference type="VEuPathDB" id="FungiDB:YALI0_B17776g"/>
<feature type="transmembrane region" description="Helical" evidence="5">
    <location>
        <begin position="450"/>
        <end position="471"/>
    </location>
</feature>
<gene>
    <name evidence="8" type="ORF">B0I71DRAFT_168124</name>
    <name evidence="7" type="ORF">YALI1_B23017g</name>
</gene>
<dbReference type="InterPro" id="IPR036259">
    <property type="entry name" value="MFS_trans_sf"/>
</dbReference>
<feature type="transmembrane region" description="Helical" evidence="5">
    <location>
        <begin position="296"/>
        <end position="321"/>
    </location>
</feature>
<dbReference type="VEuPathDB" id="FungiDB:YALI1_B23017g"/>
<dbReference type="Pfam" id="PF07690">
    <property type="entry name" value="MFS_1"/>
    <property type="match status" value="1"/>
</dbReference>
<evidence type="ECO:0000256" key="3">
    <source>
        <dbReference type="ARBA" id="ARBA00022989"/>
    </source>
</evidence>
<dbReference type="PANTHER" id="PTHR23502">
    <property type="entry name" value="MAJOR FACILITATOR SUPERFAMILY"/>
    <property type="match status" value="1"/>
</dbReference>
<dbReference type="Gene3D" id="1.20.1250.20">
    <property type="entry name" value="MFS general substrate transporter like domains"/>
    <property type="match status" value="1"/>
</dbReference>
<feature type="domain" description="Major facilitator superfamily (MFS) profile" evidence="6">
    <location>
        <begin position="41"/>
        <end position="526"/>
    </location>
</feature>
<dbReference type="OMA" id="VHWFGLL"/>
<dbReference type="GO" id="GO:0022857">
    <property type="term" value="F:transmembrane transporter activity"/>
    <property type="evidence" value="ECO:0007669"/>
    <property type="project" value="InterPro"/>
</dbReference>
<dbReference type="Proteomes" id="UP000182444">
    <property type="component" value="Chromosome 1B"/>
</dbReference>
<feature type="transmembrane region" description="Helical" evidence="5">
    <location>
        <begin position="483"/>
        <end position="500"/>
    </location>
</feature>
<accession>A0A1D8N895</accession>
<dbReference type="SUPFAM" id="SSF103473">
    <property type="entry name" value="MFS general substrate transporter"/>
    <property type="match status" value="1"/>
</dbReference>
<dbReference type="KEGG" id="yli:2907101"/>
<dbReference type="FunFam" id="1.20.1250.20:FF:000319">
    <property type="entry name" value="MFS transporter, putative"/>
    <property type="match status" value="1"/>
</dbReference>
<evidence type="ECO:0000313" key="7">
    <source>
        <dbReference type="EMBL" id="AOW01853.1"/>
    </source>
</evidence>
<organism evidence="7 9">
    <name type="scientific">Yarrowia lipolytica</name>
    <name type="common">Candida lipolytica</name>
    <dbReference type="NCBI Taxonomy" id="4952"/>
    <lineage>
        <taxon>Eukaryota</taxon>
        <taxon>Fungi</taxon>
        <taxon>Dikarya</taxon>
        <taxon>Ascomycota</taxon>
        <taxon>Saccharomycotina</taxon>
        <taxon>Dipodascomycetes</taxon>
        <taxon>Dipodascales</taxon>
        <taxon>Dipodascales incertae sedis</taxon>
        <taxon>Yarrowia</taxon>
    </lineage>
</organism>
<feature type="transmembrane region" description="Helical" evidence="5">
    <location>
        <begin position="43"/>
        <end position="66"/>
    </location>
</feature>
<evidence type="ECO:0000259" key="6">
    <source>
        <dbReference type="PROSITE" id="PS50850"/>
    </source>
</evidence>
<feature type="transmembrane region" description="Helical" evidence="5">
    <location>
        <begin position="410"/>
        <end position="438"/>
    </location>
</feature>
<keyword evidence="2 5" id="KW-0812">Transmembrane</keyword>
<evidence type="ECO:0000313" key="8">
    <source>
        <dbReference type="EMBL" id="RDW24377.1"/>
    </source>
</evidence>
<dbReference type="GO" id="GO:0005886">
    <property type="term" value="C:plasma membrane"/>
    <property type="evidence" value="ECO:0007669"/>
    <property type="project" value="TreeGrafter"/>
</dbReference>
<comment type="subcellular location">
    <subcellularLocation>
        <location evidence="1">Membrane</location>
        <topology evidence="1">Multi-pass membrane protein</topology>
    </subcellularLocation>
</comment>
<dbReference type="Proteomes" id="UP000256601">
    <property type="component" value="Unassembled WGS sequence"/>
</dbReference>
<protein>
    <submittedName>
        <fullName evidence="8">Major facilitator superfamily domain-containing protein</fullName>
    </submittedName>
</protein>
<evidence type="ECO:0000313" key="9">
    <source>
        <dbReference type="Proteomes" id="UP000182444"/>
    </source>
</evidence>
<name>A0A1D8N895_YARLL</name>
<proteinExistence type="predicted"/>
<keyword evidence="3 5" id="KW-1133">Transmembrane helix</keyword>
<feature type="transmembrane region" description="Helical" evidence="5">
    <location>
        <begin position="169"/>
        <end position="191"/>
    </location>
</feature>
<evidence type="ECO:0000256" key="5">
    <source>
        <dbReference type="SAM" id="Phobius"/>
    </source>
</evidence>
<dbReference type="InterPro" id="IPR020846">
    <property type="entry name" value="MFS_dom"/>
</dbReference>
<dbReference type="AlphaFoldDB" id="A0A1D8N895"/>
<feature type="transmembrane region" description="Helical" evidence="5">
    <location>
        <begin position="341"/>
        <end position="364"/>
    </location>
</feature>
<feature type="transmembrane region" description="Helical" evidence="5">
    <location>
        <begin position="385"/>
        <end position="404"/>
    </location>
</feature>
<reference evidence="8 10" key="2">
    <citation type="submission" date="2018-07" db="EMBL/GenBank/DDBJ databases">
        <title>Draft Genome Assemblies for Five Robust Yarrowia lipolytica Strains Exhibiting High Lipid Production and Pentose Sugar Utilization and Sugar Alcohol Secretion from Undetoxified Lignocellulosic Biomass Hydrolysates.</title>
        <authorList>
            <consortium name="DOE Joint Genome Institute"/>
            <person name="Walker C."/>
            <person name="Ryu S."/>
            <person name="Na H."/>
            <person name="Zane M."/>
            <person name="LaButti K."/>
            <person name="Lipzen A."/>
            <person name="Haridas S."/>
            <person name="Barry K."/>
            <person name="Grigoriev I.V."/>
            <person name="Quarterman J."/>
            <person name="Slininger P."/>
            <person name="Dien B."/>
            <person name="Trinh C.T."/>
        </authorList>
    </citation>
    <scope>NUCLEOTIDE SEQUENCE [LARGE SCALE GENOMIC DNA]</scope>
    <source>
        <strain evidence="8 10">YB392</strain>
    </source>
</reference>
<evidence type="ECO:0000256" key="2">
    <source>
        <dbReference type="ARBA" id="ARBA00022692"/>
    </source>
</evidence>